<evidence type="ECO:0000313" key="7">
    <source>
        <dbReference type="EMBL" id="MBY15591.1"/>
    </source>
</evidence>
<reference evidence="7" key="1">
    <citation type="submission" date="2018-04" db="EMBL/GenBank/DDBJ databases">
        <title>Transcriptome of Schizaphis graminum biotype I.</title>
        <authorList>
            <person name="Scully E.D."/>
            <person name="Geib S.M."/>
            <person name="Palmer N.A."/>
            <person name="Koch K."/>
            <person name="Bradshaw J."/>
            <person name="Heng-Moss T."/>
            <person name="Sarath G."/>
        </authorList>
    </citation>
    <scope>NUCLEOTIDE SEQUENCE</scope>
</reference>
<dbReference type="GO" id="GO:0003677">
    <property type="term" value="F:DNA binding"/>
    <property type="evidence" value="ECO:0007669"/>
    <property type="project" value="UniProtKB-KW"/>
</dbReference>
<dbReference type="EMBL" id="GGMR01002972">
    <property type="protein sequence ID" value="MBY15591.1"/>
    <property type="molecule type" value="Transcribed_RNA"/>
</dbReference>
<evidence type="ECO:0000259" key="6">
    <source>
        <dbReference type="Pfam" id="PF05485"/>
    </source>
</evidence>
<dbReference type="InterPro" id="IPR006612">
    <property type="entry name" value="THAP_Znf"/>
</dbReference>
<organism evidence="7">
    <name type="scientific">Schizaphis graminum</name>
    <name type="common">Green bug aphid</name>
    <dbReference type="NCBI Taxonomy" id="13262"/>
    <lineage>
        <taxon>Eukaryota</taxon>
        <taxon>Metazoa</taxon>
        <taxon>Ecdysozoa</taxon>
        <taxon>Arthropoda</taxon>
        <taxon>Hexapoda</taxon>
        <taxon>Insecta</taxon>
        <taxon>Pterygota</taxon>
        <taxon>Neoptera</taxon>
        <taxon>Paraneoptera</taxon>
        <taxon>Hemiptera</taxon>
        <taxon>Sternorrhyncha</taxon>
        <taxon>Aphidomorpha</taxon>
        <taxon>Aphidoidea</taxon>
        <taxon>Aphididae</taxon>
        <taxon>Aphidini</taxon>
        <taxon>Schizaphis</taxon>
    </lineage>
</organism>
<dbReference type="AlphaFoldDB" id="A0A2S2NED6"/>
<accession>A0A2S2NED6</accession>
<keyword evidence="2" id="KW-0863">Zinc-finger</keyword>
<protein>
    <recommendedName>
        <fullName evidence="6">THAP-type domain-containing protein</fullName>
    </recommendedName>
</protein>
<evidence type="ECO:0000256" key="1">
    <source>
        <dbReference type="ARBA" id="ARBA00022723"/>
    </source>
</evidence>
<evidence type="ECO:0000256" key="2">
    <source>
        <dbReference type="ARBA" id="ARBA00022771"/>
    </source>
</evidence>
<keyword evidence="3" id="KW-0862">Zinc</keyword>
<gene>
    <name evidence="7" type="ORF">g.86854</name>
</gene>
<dbReference type="SUPFAM" id="SSF57716">
    <property type="entry name" value="Glucocorticoid receptor-like (DNA-binding domain)"/>
    <property type="match status" value="1"/>
</dbReference>
<name>A0A2S2NED6_SCHGA</name>
<sequence length="125" mass="14828">MIDIWNKKIPRADRDLKKNDVVCELHFHSDDVIKIKKYEDEKGNDIIYPLSKPILKSNVIPSIFPNLPSYLSTTNLKKRKPRVQWKSPIKKNKTYNSSIVSLPYLKIYKYIFFMISLIINFINRV</sequence>
<keyword evidence="5" id="KW-1133">Transmembrane helix</keyword>
<keyword evidence="5" id="KW-0812">Transmembrane</keyword>
<dbReference type="GO" id="GO:0008270">
    <property type="term" value="F:zinc ion binding"/>
    <property type="evidence" value="ECO:0007669"/>
    <property type="project" value="UniProtKB-KW"/>
</dbReference>
<dbReference type="Pfam" id="PF05485">
    <property type="entry name" value="THAP"/>
    <property type="match status" value="1"/>
</dbReference>
<feature type="transmembrane region" description="Helical" evidence="5">
    <location>
        <begin position="107"/>
        <end position="123"/>
    </location>
</feature>
<evidence type="ECO:0000256" key="4">
    <source>
        <dbReference type="ARBA" id="ARBA00023125"/>
    </source>
</evidence>
<keyword evidence="1" id="KW-0479">Metal-binding</keyword>
<feature type="domain" description="THAP-type" evidence="6">
    <location>
        <begin position="3"/>
        <end position="64"/>
    </location>
</feature>
<proteinExistence type="predicted"/>
<keyword evidence="5" id="KW-0472">Membrane</keyword>
<evidence type="ECO:0000256" key="3">
    <source>
        <dbReference type="ARBA" id="ARBA00022833"/>
    </source>
</evidence>
<keyword evidence="4" id="KW-0238">DNA-binding</keyword>
<evidence type="ECO:0000256" key="5">
    <source>
        <dbReference type="SAM" id="Phobius"/>
    </source>
</evidence>